<gene>
    <name evidence="2" type="ORF">DI551_10320</name>
</gene>
<dbReference type="AlphaFoldDB" id="A0A2W5N0B3"/>
<dbReference type="PROSITE" id="PS51257">
    <property type="entry name" value="PROKAR_LIPOPROTEIN"/>
    <property type="match status" value="1"/>
</dbReference>
<evidence type="ECO:0000313" key="3">
    <source>
        <dbReference type="Proteomes" id="UP000249417"/>
    </source>
</evidence>
<dbReference type="EMBL" id="QFQB01000097">
    <property type="protein sequence ID" value="PZQ44355.1"/>
    <property type="molecule type" value="Genomic_DNA"/>
</dbReference>
<evidence type="ECO:0000256" key="1">
    <source>
        <dbReference type="SAM" id="SignalP"/>
    </source>
</evidence>
<name>A0A2W5N0B3_9BACT</name>
<accession>A0A2W5N0B3</accession>
<evidence type="ECO:0000313" key="2">
    <source>
        <dbReference type="EMBL" id="PZQ44355.1"/>
    </source>
</evidence>
<comment type="caution">
    <text evidence="2">The sequence shown here is derived from an EMBL/GenBank/DDBJ whole genome shotgun (WGS) entry which is preliminary data.</text>
</comment>
<dbReference type="Proteomes" id="UP000249417">
    <property type="component" value="Unassembled WGS sequence"/>
</dbReference>
<evidence type="ECO:0008006" key="4">
    <source>
        <dbReference type="Google" id="ProtNLM"/>
    </source>
</evidence>
<protein>
    <recommendedName>
        <fullName evidence="4">Lipoprotein</fullName>
    </recommendedName>
</protein>
<keyword evidence="1" id="KW-0732">Signal</keyword>
<feature type="signal peptide" evidence="1">
    <location>
        <begin position="1"/>
        <end position="20"/>
    </location>
</feature>
<feature type="chain" id="PRO_5016138471" description="Lipoprotein" evidence="1">
    <location>
        <begin position="21"/>
        <end position="72"/>
    </location>
</feature>
<proteinExistence type="predicted"/>
<reference evidence="2 3" key="1">
    <citation type="submission" date="2017-08" db="EMBL/GenBank/DDBJ databases">
        <title>Infants hospitalized years apart are colonized by the same room-sourced microbial strains.</title>
        <authorList>
            <person name="Brooks B."/>
            <person name="Olm M.R."/>
            <person name="Firek B.A."/>
            <person name="Baker R."/>
            <person name="Thomas B.C."/>
            <person name="Morowitz M.J."/>
            <person name="Banfield J.F."/>
        </authorList>
    </citation>
    <scope>NUCLEOTIDE SEQUENCE [LARGE SCALE GENOMIC DNA]</scope>
    <source>
        <strain evidence="2">S2_005_002_R2_29</strain>
    </source>
</reference>
<organism evidence="2 3">
    <name type="scientific">Micavibrio aeruginosavorus</name>
    <dbReference type="NCBI Taxonomy" id="349221"/>
    <lineage>
        <taxon>Bacteria</taxon>
        <taxon>Pseudomonadati</taxon>
        <taxon>Bdellovibrionota</taxon>
        <taxon>Bdellovibrionia</taxon>
        <taxon>Bdellovibrionales</taxon>
        <taxon>Pseudobdellovibrionaceae</taxon>
        <taxon>Micavibrio</taxon>
    </lineage>
</organism>
<sequence length="72" mass="7955">MSKKQSLVALAASFAMTACSAEQIIAPDVYVQDKHYRPDLEDNYRERFCTSASASVIVRDGTKKIAKIDCTP</sequence>